<protein>
    <submittedName>
        <fullName evidence="1">Uncharacterized protein</fullName>
    </submittedName>
</protein>
<keyword evidence="2" id="KW-1185">Reference proteome</keyword>
<sequence length="301" mass="34953">MDSENLDKISSDFINEATAHEEKGNLVLVYNEYNRMVRNLSGYTNLDSIARKVRSIENNKSYIRQLKIIKHNIRLEQQLQKFYYKKLEKNFLNQKNFDWWSKEINTIKLSLDDPTSEKAKMSKRLLANVGGYAYDLANTVESKYATFYYDICILINPNYPQAYFKQIANYSKNNDKLWIYGGIHDSGQSTRIFSSDDGIIWMEETETTPFIQYQSLKFTVLGDKIFRIAGYTSEIDDLSLERNVYSSINGLSWDLETENHGFETKYSFQVQSLNGILYSIEPYPDPDIDGIGTRTSMDGTN</sequence>
<name>A0A5C8V2S7_9FLAO</name>
<evidence type="ECO:0000313" key="2">
    <source>
        <dbReference type="Proteomes" id="UP000321456"/>
    </source>
</evidence>
<dbReference type="RefSeq" id="WP_147744834.1">
    <property type="nucleotide sequence ID" value="NZ_VRUR01000002.1"/>
</dbReference>
<reference evidence="1 2" key="1">
    <citation type="submission" date="2019-08" db="EMBL/GenBank/DDBJ databases">
        <title>Professor.</title>
        <authorList>
            <person name="Park J.S."/>
        </authorList>
    </citation>
    <scope>NUCLEOTIDE SEQUENCE [LARGE SCALE GENOMIC DNA]</scope>
    <source>
        <strain evidence="1 2">176CP5-101</strain>
    </source>
</reference>
<proteinExistence type="predicted"/>
<dbReference type="EMBL" id="VRUR01000002">
    <property type="protein sequence ID" value="TXN36063.1"/>
    <property type="molecule type" value="Genomic_DNA"/>
</dbReference>
<organism evidence="1 2">
    <name type="scientific">Flagellimonas hymeniacidonis</name>
    <dbReference type="NCBI Taxonomy" id="2603628"/>
    <lineage>
        <taxon>Bacteria</taxon>
        <taxon>Pseudomonadati</taxon>
        <taxon>Bacteroidota</taxon>
        <taxon>Flavobacteriia</taxon>
        <taxon>Flavobacteriales</taxon>
        <taxon>Flavobacteriaceae</taxon>
        <taxon>Flagellimonas</taxon>
    </lineage>
</organism>
<dbReference type="AlphaFoldDB" id="A0A5C8V2S7"/>
<comment type="caution">
    <text evidence="1">The sequence shown here is derived from an EMBL/GenBank/DDBJ whole genome shotgun (WGS) entry which is preliminary data.</text>
</comment>
<evidence type="ECO:0000313" key="1">
    <source>
        <dbReference type="EMBL" id="TXN36063.1"/>
    </source>
</evidence>
<accession>A0A5C8V2S7</accession>
<gene>
    <name evidence="1" type="ORF">FVB32_16010</name>
</gene>
<dbReference type="Proteomes" id="UP000321456">
    <property type="component" value="Unassembled WGS sequence"/>
</dbReference>